<dbReference type="InterPro" id="IPR002656">
    <property type="entry name" value="Acyl_transf_3_dom"/>
</dbReference>
<organism evidence="3 4">
    <name type="scientific">Marinobacter salarius</name>
    <dbReference type="NCBI Taxonomy" id="1420917"/>
    <lineage>
        <taxon>Bacteria</taxon>
        <taxon>Pseudomonadati</taxon>
        <taxon>Pseudomonadota</taxon>
        <taxon>Gammaproteobacteria</taxon>
        <taxon>Pseudomonadales</taxon>
        <taxon>Marinobacteraceae</taxon>
        <taxon>Marinobacter</taxon>
    </lineage>
</organism>
<feature type="transmembrane region" description="Helical" evidence="1">
    <location>
        <begin position="51"/>
        <end position="73"/>
    </location>
</feature>
<dbReference type="GO" id="GO:0016747">
    <property type="term" value="F:acyltransferase activity, transferring groups other than amino-acyl groups"/>
    <property type="evidence" value="ECO:0007669"/>
    <property type="project" value="InterPro"/>
</dbReference>
<evidence type="ECO:0000256" key="1">
    <source>
        <dbReference type="SAM" id="Phobius"/>
    </source>
</evidence>
<keyword evidence="1" id="KW-1133">Transmembrane helix</keyword>
<sequence>MTGKEELQDTARWVIPRDERLFIDRLRGLSIIRVVLVHLGLSWFFPPYSQFFHNLLPVLFFVSGAVSHFSYLRSMNAGHYLLKRFLSMVGPFYIIGFSSILIYCLINLQSPEFDFFAIVRWLTVIPSNADTPFPMGQVWFIHAMVIIVIISFPFFVISKASVAPLILCAIGSFIISLAHQATI</sequence>
<feature type="transmembrane region" description="Helical" evidence="1">
    <location>
        <begin position="162"/>
        <end position="181"/>
    </location>
</feature>
<dbReference type="EMBL" id="CP007152">
    <property type="protein sequence ID" value="AHI33275.1"/>
    <property type="molecule type" value="Genomic_DNA"/>
</dbReference>
<evidence type="ECO:0000313" key="3">
    <source>
        <dbReference type="EMBL" id="AHI33275.1"/>
    </source>
</evidence>
<evidence type="ECO:0000313" key="4">
    <source>
        <dbReference type="Proteomes" id="UP000035081"/>
    </source>
</evidence>
<evidence type="ECO:0000259" key="2">
    <source>
        <dbReference type="Pfam" id="PF01757"/>
    </source>
</evidence>
<accession>W5YW33</accession>
<dbReference type="Proteomes" id="UP000035081">
    <property type="component" value="Chromosome"/>
</dbReference>
<dbReference type="AlphaFoldDB" id="W5YW33"/>
<dbReference type="KEGG" id="msr:AU15_15380"/>
<dbReference type="HOGENOM" id="CLU_1473539_0_0_6"/>
<protein>
    <recommendedName>
        <fullName evidence="2">Acyltransferase 3 domain-containing protein</fullName>
    </recommendedName>
</protein>
<feature type="transmembrane region" description="Helical" evidence="1">
    <location>
        <begin position="26"/>
        <end position="45"/>
    </location>
</feature>
<feature type="domain" description="Acyltransferase 3" evidence="2">
    <location>
        <begin position="21"/>
        <end position="177"/>
    </location>
</feature>
<gene>
    <name evidence="3" type="ORF">AU15_15380</name>
</gene>
<keyword evidence="1" id="KW-0472">Membrane</keyword>
<feature type="transmembrane region" description="Helical" evidence="1">
    <location>
        <begin position="138"/>
        <end position="157"/>
    </location>
</feature>
<dbReference type="Pfam" id="PF01757">
    <property type="entry name" value="Acyl_transf_3"/>
    <property type="match status" value="1"/>
</dbReference>
<feature type="transmembrane region" description="Helical" evidence="1">
    <location>
        <begin position="85"/>
        <end position="108"/>
    </location>
</feature>
<reference evidence="3 4" key="1">
    <citation type="journal article" date="2014" name="Genome Announc.">
        <title>Draft Genome Sequences of Marinobacter similis A3d10T and Marinobacter salarius R9SW1T.</title>
        <authorList>
            <person name="Ivanova E.P."/>
            <person name="Ng H.J."/>
            <person name="Webb H.K."/>
            <person name="Feng G."/>
            <person name="Oshima K."/>
            <person name="Hattori M."/>
            <person name="Ohkuma M."/>
            <person name="Sergeev A.F."/>
            <person name="Mikhailov V.V."/>
            <person name="Crawford R.J."/>
            <person name="Sawabe T."/>
        </authorList>
    </citation>
    <scope>NUCLEOTIDE SEQUENCE [LARGE SCALE GENOMIC DNA]</scope>
    <source>
        <strain evidence="4">A3d10 and R9SW1</strain>
    </source>
</reference>
<name>W5YW33_9GAMM</name>
<proteinExistence type="predicted"/>
<keyword evidence="1" id="KW-0812">Transmembrane</keyword>